<dbReference type="SUPFAM" id="SSF75304">
    <property type="entry name" value="Amidase signature (AS) enzymes"/>
    <property type="match status" value="1"/>
</dbReference>
<protein>
    <recommendedName>
        <fullName evidence="3">Amidase domain-containing protein</fullName>
    </recommendedName>
</protein>
<dbReference type="PANTHER" id="PTHR46072:SF4">
    <property type="entry name" value="AMIDASE C550.07-RELATED"/>
    <property type="match status" value="1"/>
</dbReference>
<proteinExistence type="inferred from homology"/>
<evidence type="ECO:0000313" key="5">
    <source>
        <dbReference type="Proteomes" id="UP000094065"/>
    </source>
</evidence>
<reference evidence="4 5" key="1">
    <citation type="submission" date="2016-06" db="EMBL/GenBank/DDBJ databases">
        <title>Evolution of pathogenesis and genome organization in the Tremellales.</title>
        <authorList>
            <person name="Cuomo C."/>
            <person name="Litvintseva A."/>
            <person name="Heitman J."/>
            <person name="Chen Y."/>
            <person name="Sun S."/>
            <person name="Springer D."/>
            <person name="Dromer F."/>
            <person name="Young S."/>
            <person name="Zeng Q."/>
            <person name="Chapman S."/>
            <person name="Gujja S."/>
            <person name="Saif S."/>
            <person name="Birren B."/>
        </authorList>
    </citation>
    <scope>NUCLEOTIDE SEQUENCE [LARGE SCALE GENOMIC DNA]</scope>
    <source>
        <strain evidence="4 5">CBS 6039</strain>
    </source>
</reference>
<dbReference type="GO" id="GO:0016787">
    <property type="term" value="F:hydrolase activity"/>
    <property type="evidence" value="ECO:0007669"/>
    <property type="project" value="UniProtKB-KW"/>
</dbReference>
<organism evidence="4 5">
    <name type="scientific">Cryptococcus amylolentus CBS 6039</name>
    <dbReference type="NCBI Taxonomy" id="1295533"/>
    <lineage>
        <taxon>Eukaryota</taxon>
        <taxon>Fungi</taxon>
        <taxon>Dikarya</taxon>
        <taxon>Basidiomycota</taxon>
        <taxon>Agaricomycotina</taxon>
        <taxon>Tremellomycetes</taxon>
        <taxon>Tremellales</taxon>
        <taxon>Cryptococcaceae</taxon>
        <taxon>Cryptococcus</taxon>
    </lineage>
</organism>
<evidence type="ECO:0000256" key="2">
    <source>
        <dbReference type="ARBA" id="ARBA00022801"/>
    </source>
</evidence>
<dbReference type="EMBL" id="AWGJ01000007">
    <property type="protein sequence ID" value="ODN77526.1"/>
    <property type="molecule type" value="Genomic_DNA"/>
</dbReference>
<dbReference type="Pfam" id="PF01425">
    <property type="entry name" value="Amidase"/>
    <property type="match status" value="1"/>
</dbReference>
<evidence type="ECO:0000313" key="4">
    <source>
        <dbReference type="EMBL" id="ODN77526.1"/>
    </source>
</evidence>
<dbReference type="PANTHER" id="PTHR46072">
    <property type="entry name" value="AMIDASE-RELATED-RELATED"/>
    <property type="match status" value="1"/>
</dbReference>
<dbReference type="GeneID" id="30156008"/>
<evidence type="ECO:0000259" key="3">
    <source>
        <dbReference type="Pfam" id="PF01425"/>
    </source>
</evidence>
<keyword evidence="5" id="KW-1185">Reference proteome</keyword>
<dbReference type="Proteomes" id="UP000094065">
    <property type="component" value="Unassembled WGS sequence"/>
</dbReference>
<name>A0A1E3HP91_9TREE</name>
<keyword evidence="2" id="KW-0378">Hydrolase</keyword>
<gene>
    <name evidence="4" type="ORF">L202_04699</name>
</gene>
<dbReference type="RefSeq" id="XP_018992762.1">
    <property type="nucleotide sequence ID" value="XM_019138819.1"/>
</dbReference>
<accession>A0A1E3HP91</accession>
<sequence length="210" mass="22557">MPNGWQSQATAYDQQLAVFIPAEWKIDLTPEVYPAIDYIRRSDLFAQDEPPLLKLDATALRDAIASRKYTTLAVTSAYATSAALAQQSTNCLSNCFLQEAKERAKWLDEQMEAKGHWGPLHGVPISVKCTYSLAGHYLSCGCLTDVSKPVQKEDSVIISILRAGGGGGGGNFMATTAIPQSIMHLETDSFLGHTLNPHNSKLSPGGSSGG</sequence>
<comment type="similarity">
    <text evidence="1">Belongs to the amidase family.</text>
</comment>
<dbReference type="AlphaFoldDB" id="A0A1E3HP91"/>
<dbReference type="InterPro" id="IPR023631">
    <property type="entry name" value="Amidase_dom"/>
</dbReference>
<dbReference type="STRING" id="1295533.A0A1E3HP91"/>
<comment type="caution">
    <text evidence="4">The sequence shown here is derived from an EMBL/GenBank/DDBJ whole genome shotgun (WGS) entry which is preliminary data.</text>
</comment>
<evidence type="ECO:0000256" key="1">
    <source>
        <dbReference type="ARBA" id="ARBA00009199"/>
    </source>
</evidence>
<dbReference type="OrthoDB" id="6428749at2759"/>
<feature type="domain" description="Amidase" evidence="3">
    <location>
        <begin position="74"/>
        <end position="210"/>
    </location>
</feature>
<dbReference type="InterPro" id="IPR036928">
    <property type="entry name" value="AS_sf"/>
</dbReference>
<dbReference type="Gene3D" id="3.90.1300.10">
    <property type="entry name" value="Amidase signature (AS) domain"/>
    <property type="match status" value="1"/>
</dbReference>